<organism evidence="2 3">
    <name type="scientific">Smittium culicis</name>
    <dbReference type="NCBI Taxonomy" id="133412"/>
    <lineage>
        <taxon>Eukaryota</taxon>
        <taxon>Fungi</taxon>
        <taxon>Fungi incertae sedis</taxon>
        <taxon>Zoopagomycota</taxon>
        <taxon>Kickxellomycotina</taxon>
        <taxon>Harpellomycetes</taxon>
        <taxon>Harpellales</taxon>
        <taxon>Legeriomycetaceae</taxon>
        <taxon>Smittium</taxon>
    </lineage>
</organism>
<feature type="transmembrane region" description="Helical" evidence="1">
    <location>
        <begin position="426"/>
        <end position="446"/>
    </location>
</feature>
<dbReference type="EMBL" id="LSSM01002961">
    <property type="protein sequence ID" value="OMJ19607.1"/>
    <property type="molecule type" value="Genomic_DNA"/>
</dbReference>
<proteinExistence type="predicted"/>
<feature type="transmembrane region" description="Helical" evidence="1">
    <location>
        <begin position="483"/>
        <end position="503"/>
    </location>
</feature>
<feature type="transmembrane region" description="Helical" evidence="1">
    <location>
        <begin position="458"/>
        <end position="477"/>
    </location>
</feature>
<keyword evidence="1" id="KW-0472">Membrane</keyword>
<accession>A0A1R1XY46</accession>
<protein>
    <submittedName>
        <fullName evidence="2">Uncharacterized protein</fullName>
    </submittedName>
</protein>
<sequence length="520" mass="58988">MICKDNGIPLSYSSPIKKNKSSSKPKIAITNLEKTKSLDGNFGRKGSIYTDSSVSNTEKAYTTPFFDKLPKKSISNPYPNHTKNSYTSKKTTNPLLLSRKSRINDDMIDNQIYHTNSVPVKSFINGVLFMPDSFIFQLKKLFFSANSALEDAKFLILKTFKNKFIYNDHYLKVESNISNYPYISKKIYETSKFFNVHKQLYSSNSPIIPVLLTVAFLFSSFFWVFVSKVIEDELQFVYLTAVSGFSQVMSAVFIEILSNKYGLFTRSNTAPEMKPIIIHSLWGVFNYFLQSQALLYNSSLITYQHYRAFSLIICLSISRTIFKLRYPRPAWVSGSVLAIGGILLSTYTHFQTNSISLISSTGGFLSIFSILSSSLFLFSFQSFVSKSQCDSMTILRFYFPLCALFFVLSLPFTSSISGFLNFEFSLVTMLAILGLSSIGACVNISFNQLLFNSSPETTYVALQLNFCILLLFGYFYYGLHLSTVNFVGITICLIGISLWFLIYKQKSFKMATPKLPSYNF</sequence>
<feature type="transmembrane region" description="Helical" evidence="1">
    <location>
        <begin position="207"/>
        <end position="230"/>
    </location>
</feature>
<evidence type="ECO:0000256" key="1">
    <source>
        <dbReference type="SAM" id="Phobius"/>
    </source>
</evidence>
<dbReference type="OrthoDB" id="5547497at2759"/>
<keyword evidence="3" id="KW-1185">Reference proteome</keyword>
<dbReference type="Proteomes" id="UP000187429">
    <property type="component" value="Unassembled WGS sequence"/>
</dbReference>
<evidence type="ECO:0000313" key="2">
    <source>
        <dbReference type="EMBL" id="OMJ19607.1"/>
    </source>
</evidence>
<comment type="caution">
    <text evidence="2">The sequence shown here is derived from an EMBL/GenBank/DDBJ whole genome shotgun (WGS) entry which is preliminary data.</text>
</comment>
<keyword evidence="1" id="KW-1133">Transmembrane helix</keyword>
<feature type="transmembrane region" description="Helical" evidence="1">
    <location>
        <begin position="330"/>
        <end position="350"/>
    </location>
</feature>
<feature type="transmembrane region" description="Helical" evidence="1">
    <location>
        <begin position="276"/>
        <end position="295"/>
    </location>
</feature>
<feature type="transmembrane region" description="Helical" evidence="1">
    <location>
        <begin position="397"/>
        <end position="420"/>
    </location>
</feature>
<evidence type="ECO:0000313" key="3">
    <source>
        <dbReference type="Proteomes" id="UP000187429"/>
    </source>
</evidence>
<feature type="transmembrane region" description="Helical" evidence="1">
    <location>
        <begin position="362"/>
        <end position="385"/>
    </location>
</feature>
<name>A0A1R1XY46_9FUNG</name>
<reference evidence="3" key="1">
    <citation type="submission" date="2017-01" db="EMBL/GenBank/DDBJ databases">
        <authorList>
            <person name="Wang Y."/>
            <person name="White M."/>
            <person name="Kvist S."/>
            <person name="Moncalvo J.-M."/>
        </authorList>
    </citation>
    <scope>NUCLEOTIDE SEQUENCE [LARGE SCALE GENOMIC DNA]</scope>
    <source>
        <strain evidence="3">ID-206-W2</strain>
    </source>
</reference>
<keyword evidence="1" id="KW-0812">Transmembrane</keyword>
<feature type="transmembrane region" description="Helical" evidence="1">
    <location>
        <begin position="236"/>
        <end position="256"/>
    </location>
</feature>
<dbReference type="AlphaFoldDB" id="A0A1R1XY46"/>
<gene>
    <name evidence="2" type="ORF">AYI69_g6562</name>
</gene>